<feature type="domain" description="NodB homology" evidence="2">
    <location>
        <begin position="200"/>
        <end position="413"/>
    </location>
</feature>
<evidence type="ECO:0000256" key="1">
    <source>
        <dbReference type="ARBA" id="ARBA00022729"/>
    </source>
</evidence>
<keyword evidence="1" id="KW-0732">Signal</keyword>
<dbReference type="InterPro" id="IPR011330">
    <property type="entry name" value="Glyco_hydro/deAcase_b/a-brl"/>
</dbReference>
<accession>A0A1G2TI53</accession>
<dbReference type="PANTHER" id="PTHR34216">
    <property type="match status" value="1"/>
</dbReference>
<comment type="caution">
    <text evidence="3">The sequence shown here is derived from an EMBL/GenBank/DDBJ whole genome shotgun (WGS) entry which is preliminary data.</text>
</comment>
<dbReference type="SUPFAM" id="SSF88713">
    <property type="entry name" value="Glycoside hydrolase/deacetylase"/>
    <property type="match status" value="1"/>
</dbReference>
<evidence type="ECO:0000313" key="3">
    <source>
        <dbReference type="EMBL" id="OHA96966.1"/>
    </source>
</evidence>
<dbReference type="InterPro" id="IPR008979">
    <property type="entry name" value="Galactose-bd-like_sf"/>
</dbReference>
<dbReference type="PROSITE" id="PS51677">
    <property type="entry name" value="NODB"/>
    <property type="match status" value="1"/>
</dbReference>
<dbReference type="EMBL" id="MHVR01000003">
    <property type="protein sequence ID" value="OHA96966.1"/>
    <property type="molecule type" value="Genomic_DNA"/>
</dbReference>
<dbReference type="InterPro" id="IPR051398">
    <property type="entry name" value="Polysacch_Deacetylase"/>
</dbReference>
<dbReference type="SUPFAM" id="SSF49785">
    <property type="entry name" value="Galactose-binding domain-like"/>
    <property type="match status" value="1"/>
</dbReference>
<proteinExistence type="predicted"/>
<protein>
    <recommendedName>
        <fullName evidence="2">NodB homology domain-containing protein</fullName>
    </recommendedName>
</protein>
<dbReference type="PANTHER" id="PTHR34216:SF7">
    <property type="entry name" value="POLY-BETA-1,6-N-ACETYL-D-GLUCOSAMINE N-DEACETYLASE"/>
    <property type="match status" value="1"/>
</dbReference>
<evidence type="ECO:0000313" key="4">
    <source>
        <dbReference type="Proteomes" id="UP000178175"/>
    </source>
</evidence>
<evidence type="ECO:0000259" key="2">
    <source>
        <dbReference type="PROSITE" id="PS51677"/>
    </source>
</evidence>
<dbReference type="Proteomes" id="UP000178175">
    <property type="component" value="Unassembled WGS sequence"/>
</dbReference>
<dbReference type="Gene3D" id="3.20.20.370">
    <property type="entry name" value="Glycoside hydrolase/deacetylase"/>
    <property type="match status" value="1"/>
</dbReference>
<dbReference type="Pfam" id="PF01522">
    <property type="entry name" value="Polysacc_deac_1"/>
    <property type="match status" value="1"/>
</dbReference>
<dbReference type="Gene3D" id="2.60.120.260">
    <property type="entry name" value="Galactose-binding domain-like"/>
    <property type="match status" value="1"/>
</dbReference>
<name>A0A1G2TI53_9BACT</name>
<organism evidence="3 4">
    <name type="scientific">Candidatus Zambryskibacteria bacterium RIFCSPHIGHO2_02_FULL_43_14</name>
    <dbReference type="NCBI Taxonomy" id="1802748"/>
    <lineage>
        <taxon>Bacteria</taxon>
        <taxon>Candidatus Zambryskiibacteriota</taxon>
    </lineage>
</organism>
<dbReference type="GO" id="GO:0016810">
    <property type="term" value="F:hydrolase activity, acting on carbon-nitrogen (but not peptide) bonds"/>
    <property type="evidence" value="ECO:0007669"/>
    <property type="project" value="InterPro"/>
</dbReference>
<gene>
    <name evidence="3" type="ORF">A3C70_01760</name>
</gene>
<sequence length="527" mass="56472">MNKTWKSLTSLVTIFIAIGSFSIPSVSAEEVNLIQNSSFEIQASDGSPANWSKNYWGSPVPTFKYLNTGRTGAGKSASVTLNRKSTGGADWGHTSVLVEEGASYRYSNWYKSNVATEIDAEFTDSKGKLSYALVATLPSSGNTWKQASSTLTIPADVTKVTVFHFISKKGTLTVDDFSLVKVETTPTPPPPTDPNLFNKGLVTLSFDDGLKSVFDNINLLGSLKSTQYIYTEPMFGATECAGACYEDFMNISNVKSLYNAGHEVASHTRSHPNLTAVSAVTKLFETDGSRLDLLREIGIPVSNLAYPYGESNTDVVAKLQSAGFVGARTVVPDDLNTRNTNRYALFARQVNGNTSFAEVKSWIDEAILSKKWLILVFHEIRNSCGSEVYCATPTTLSGIVSYLTTQNSNVNVVTVAQGLAQMNNNPVSNPGVPVIAQEDITVTTTSQTGAPVTFSPAVSDDDTGLSLTLNAFCTIANTVPDPYSGLIFPTVVTSGYTFSIGTTIVTCTATDTGGRIGTKTFTVKVTN</sequence>
<dbReference type="GO" id="GO:0005975">
    <property type="term" value="P:carbohydrate metabolic process"/>
    <property type="evidence" value="ECO:0007669"/>
    <property type="project" value="InterPro"/>
</dbReference>
<dbReference type="InterPro" id="IPR002509">
    <property type="entry name" value="NODB_dom"/>
</dbReference>
<reference evidence="3 4" key="1">
    <citation type="journal article" date="2016" name="Nat. Commun.">
        <title>Thousands of microbial genomes shed light on interconnected biogeochemical processes in an aquifer system.</title>
        <authorList>
            <person name="Anantharaman K."/>
            <person name="Brown C.T."/>
            <person name="Hug L.A."/>
            <person name="Sharon I."/>
            <person name="Castelle C.J."/>
            <person name="Probst A.J."/>
            <person name="Thomas B.C."/>
            <person name="Singh A."/>
            <person name="Wilkins M.J."/>
            <person name="Karaoz U."/>
            <person name="Brodie E.L."/>
            <person name="Williams K.H."/>
            <person name="Hubbard S.S."/>
            <person name="Banfield J.F."/>
        </authorList>
    </citation>
    <scope>NUCLEOTIDE SEQUENCE [LARGE SCALE GENOMIC DNA]</scope>
</reference>
<dbReference type="AlphaFoldDB" id="A0A1G2TI53"/>